<dbReference type="GO" id="GO:0006355">
    <property type="term" value="P:regulation of DNA-templated transcription"/>
    <property type="evidence" value="ECO:0007669"/>
    <property type="project" value="InterPro"/>
</dbReference>
<protein>
    <submittedName>
        <fullName evidence="1">Toxin-antitoxin system HicB family antitoxin</fullName>
    </submittedName>
</protein>
<dbReference type="InterPro" id="IPR010985">
    <property type="entry name" value="Ribbon_hlx_hlx"/>
</dbReference>
<reference evidence="1 2" key="1">
    <citation type="submission" date="2020-01" db="EMBL/GenBank/DDBJ databases">
        <authorList>
            <person name="Kim M.K."/>
        </authorList>
    </citation>
    <scope>NUCLEOTIDE SEQUENCE [LARGE SCALE GENOMIC DNA]</scope>
    <source>
        <strain evidence="1 2">172606-1</strain>
    </source>
</reference>
<sequence length="57" mass="6660">MAPKKLLFQLRIEEELKARAERAAEKKGVSVASLFRLYLIEGLERDEQRWSVNNKEA</sequence>
<organism evidence="1 2">
    <name type="scientific">Rhodocytophaga rosea</name>
    <dbReference type="NCBI Taxonomy" id="2704465"/>
    <lineage>
        <taxon>Bacteria</taxon>
        <taxon>Pseudomonadati</taxon>
        <taxon>Bacteroidota</taxon>
        <taxon>Cytophagia</taxon>
        <taxon>Cytophagales</taxon>
        <taxon>Rhodocytophagaceae</taxon>
        <taxon>Rhodocytophaga</taxon>
    </lineage>
</organism>
<evidence type="ECO:0000313" key="2">
    <source>
        <dbReference type="Proteomes" id="UP000480178"/>
    </source>
</evidence>
<name>A0A6C0GLQ5_9BACT</name>
<dbReference type="Proteomes" id="UP000480178">
    <property type="component" value="Chromosome"/>
</dbReference>
<proteinExistence type="predicted"/>
<gene>
    <name evidence="1" type="ORF">GXP67_21090</name>
</gene>
<evidence type="ECO:0000313" key="1">
    <source>
        <dbReference type="EMBL" id="QHT68966.1"/>
    </source>
</evidence>
<dbReference type="EMBL" id="CP048222">
    <property type="protein sequence ID" value="QHT68966.1"/>
    <property type="molecule type" value="Genomic_DNA"/>
</dbReference>
<dbReference type="RefSeq" id="WP_162444961.1">
    <property type="nucleotide sequence ID" value="NZ_CP048222.1"/>
</dbReference>
<dbReference type="InterPro" id="IPR013321">
    <property type="entry name" value="Arc_rbn_hlx_hlx"/>
</dbReference>
<dbReference type="KEGG" id="rhoz:GXP67_21090"/>
<accession>A0A6C0GLQ5</accession>
<dbReference type="SUPFAM" id="SSF47598">
    <property type="entry name" value="Ribbon-helix-helix"/>
    <property type="match status" value="1"/>
</dbReference>
<keyword evidence="2" id="KW-1185">Reference proteome</keyword>
<dbReference type="Gene3D" id="1.10.1220.10">
    <property type="entry name" value="Met repressor-like"/>
    <property type="match status" value="1"/>
</dbReference>
<dbReference type="AlphaFoldDB" id="A0A6C0GLQ5"/>